<dbReference type="SUPFAM" id="SSF51735">
    <property type="entry name" value="NAD(P)-binding Rossmann-fold domains"/>
    <property type="match status" value="1"/>
</dbReference>
<dbReference type="RefSeq" id="WP_236373728.1">
    <property type="nucleotide sequence ID" value="NZ_WKAT01000067.1"/>
</dbReference>
<evidence type="ECO:0000313" key="2">
    <source>
        <dbReference type="Proteomes" id="UP000814158"/>
    </source>
</evidence>
<dbReference type="InterPro" id="IPR002347">
    <property type="entry name" value="SDR_fam"/>
</dbReference>
<gene>
    <name evidence="1" type="ORF">GIV68_23100</name>
</gene>
<dbReference type="Pfam" id="PF13561">
    <property type="entry name" value="adh_short_C2"/>
    <property type="match status" value="1"/>
</dbReference>
<feature type="non-terminal residue" evidence="1">
    <location>
        <position position="1"/>
    </location>
</feature>
<comment type="caution">
    <text evidence="1">The sequence shown here is derived from an EMBL/GenBank/DDBJ whole genome shotgun (WGS) entry which is preliminary data.</text>
</comment>
<name>A0ABS9GTA9_9PSED</name>
<reference evidence="1 2" key="1">
    <citation type="submission" date="2019-11" db="EMBL/GenBank/DDBJ databases">
        <title>Epiphytic Pseudomonas syringae from cherry orchards.</title>
        <authorList>
            <person name="Hulin M.T."/>
        </authorList>
    </citation>
    <scope>NUCLEOTIDE SEQUENCE [LARGE SCALE GENOMIC DNA]</scope>
    <source>
        <strain evidence="1 2">PA-3-2A</strain>
    </source>
</reference>
<protein>
    <submittedName>
        <fullName evidence="1">SDR family oxidoreductase</fullName>
    </submittedName>
</protein>
<sequence>HMFRSSTVSRADEVASLVQFLTSEASSYLTGQSIVIDGGLTVRWPD</sequence>
<accession>A0ABS9GTA9</accession>
<dbReference type="Proteomes" id="UP000814158">
    <property type="component" value="Unassembled WGS sequence"/>
</dbReference>
<evidence type="ECO:0000313" key="1">
    <source>
        <dbReference type="EMBL" id="MCF5547634.1"/>
    </source>
</evidence>
<dbReference type="EMBL" id="WKAT01000067">
    <property type="protein sequence ID" value="MCF5547634.1"/>
    <property type="molecule type" value="Genomic_DNA"/>
</dbReference>
<keyword evidence="2" id="KW-1185">Reference proteome</keyword>
<proteinExistence type="predicted"/>
<organism evidence="1 2">
    <name type="scientific">Pseudomonas salomonii</name>
    <dbReference type="NCBI Taxonomy" id="191391"/>
    <lineage>
        <taxon>Bacteria</taxon>
        <taxon>Pseudomonadati</taxon>
        <taxon>Pseudomonadota</taxon>
        <taxon>Gammaproteobacteria</taxon>
        <taxon>Pseudomonadales</taxon>
        <taxon>Pseudomonadaceae</taxon>
        <taxon>Pseudomonas</taxon>
    </lineage>
</organism>
<dbReference type="Gene3D" id="3.40.50.720">
    <property type="entry name" value="NAD(P)-binding Rossmann-like Domain"/>
    <property type="match status" value="1"/>
</dbReference>
<dbReference type="InterPro" id="IPR036291">
    <property type="entry name" value="NAD(P)-bd_dom_sf"/>
</dbReference>